<dbReference type="HAMAP" id="MF_00983">
    <property type="entry name" value="PriA"/>
    <property type="match status" value="1"/>
</dbReference>
<evidence type="ECO:0000259" key="9">
    <source>
        <dbReference type="Pfam" id="PF17764"/>
    </source>
</evidence>
<keyword evidence="11" id="KW-1185">Reference proteome</keyword>
<organism evidence="10 11">
    <name type="scientific">Paenarthrobacter nicotinovorans</name>
    <name type="common">Arthrobacter nicotinovorans</name>
    <dbReference type="NCBI Taxonomy" id="29320"/>
    <lineage>
        <taxon>Bacteria</taxon>
        <taxon>Bacillati</taxon>
        <taxon>Actinomycetota</taxon>
        <taxon>Actinomycetes</taxon>
        <taxon>Micrococcales</taxon>
        <taxon>Micrococcaceae</taxon>
        <taxon>Paenarthrobacter</taxon>
    </lineage>
</organism>
<keyword evidence="7 8" id="KW-0238">DNA-binding</keyword>
<feature type="binding site" evidence="8">
    <location>
        <position position="423"/>
    </location>
    <ligand>
        <name>Zn(2+)</name>
        <dbReference type="ChEBI" id="CHEBI:29105"/>
        <label>2</label>
    </ligand>
</feature>
<evidence type="ECO:0000256" key="5">
    <source>
        <dbReference type="ARBA" id="ARBA00022833"/>
    </source>
</evidence>
<evidence type="ECO:0000256" key="6">
    <source>
        <dbReference type="ARBA" id="ARBA00022840"/>
    </source>
</evidence>
<keyword evidence="3 8" id="KW-0479">Metal-binding</keyword>
<comment type="caution">
    <text evidence="8">As this protein does not have any detectable helicase domains, it probably does not have helicase activity.</text>
</comment>
<dbReference type="InterPro" id="IPR005259">
    <property type="entry name" value="PriA"/>
</dbReference>
<evidence type="ECO:0000256" key="2">
    <source>
        <dbReference type="ARBA" id="ARBA00022705"/>
    </source>
</evidence>
<name>A0ABV0GXF2_PAENI</name>
<proteinExistence type="inferred from homology"/>
<dbReference type="Pfam" id="PF17764">
    <property type="entry name" value="PriA_3primeBD"/>
    <property type="match status" value="1"/>
</dbReference>
<dbReference type="InterPro" id="IPR041222">
    <property type="entry name" value="PriA_3primeBD"/>
</dbReference>
<feature type="binding site" evidence="8">
    <location>
        <position position="441"/>
    </location>
    <ligand>
        <name>Zn(2+)</name>
        <dbReference type="ChEBI" id="CHEBI:29105"/>
        <label>2</label>
    </ligand>
</feature>
<evidence type="ECO:0000256" key="8">
    <source>
        <dbReference type="HAMAP-Rule" id="MF_00983"/>
    </source>
</evidence>
<comment type="cofactor">
    <cofactor evidence="8">
        <name>Zn(2+)</name>
        <dbReference type="ChEBI" id="CHEBI:29105"/>
    </cofactor>
    <text evidence="8">Binds 2 zinc ions per subunit.</text>
</comment>
<evidence type="ECO:0000256" key="1">
    <source>
        <dbReference type="ARBA" id="ARBA00022515"/>
    </source>
</evidence>
<feature type="binding site" evidence="8">
    <location>
        <position position="444"/>
    </location>
    <ligand>
        <name>Zn(2+)</name>
        <dbReference type="ChEBI" id="CHEBI:29105"/>
        <label>2</label>
    </ligand>
</feature>
<gene>
    <name evidence="8" type="primary">priA</name>
    <name evidence="10" type="ORF">V3C41_17665</name>
</gene>
<dbReference type="SUPFAM" id="SSF52540">
    <property type="entry name" value="P-loop containing nucleoside triphosphate hydrolases"/>
    <property type="match status" value="1"/>
</dbReference>
<protein>
    <recommendedName>
        <fullName evidence="8">Probable replication restart protein PriA</fullName>
    </recommendedName>
    <alternativeName>
        <fullName evidence="8">Putative ATP-dependent DNA helicase PriA</fullName>
    </alternativeName>
</protein>
<keyword evidence="6 8" id="KW-0067">ATP-binding</keyword>
<keyword evidence="1 8" id="KW-0639">Primosome</keyword>
<comment type="caution">
    <text evidence="10">The sequence shown here is derived from an EMBL/GenBank/DDBJ whole genome shotgun (WGS) entry which is preliminary data.</text>
</comment>
<feature type="binding site" evidence="8">
    <location>
        <position position="417"/>
    </location>
    <ligand>
        <name>Zn(2+)</name>
        <dbReference type="ChEBI" id="CHEBI:29105"/>
        <label>1</label>
    </ligand>
</feature>
<dbReference type="Gene3D" id="3.40.1440.60">
    <property type="entry name" value="PriA, 3(prime) DNA-binding domain"/>
    <property type="match status" value="1"/>
</dbReference>
<evidence type="ECO:0000256" key="4">
    <source>
        <dbReference type="ARBA" id="ARBA00022741"/>
    </source>
</evidence>
<dbReference type="RefSeq" id="WP_347783342.1">
    <property type="nucleotide sequence ID" value="NZ_JBBMFV010000004.1"/>
</dbReference>
<evidence type="ECO:0000256" key="7">
    <source>
        <dbReference type="ARBA" id="ARBA00023125"/>
    </source>
</evidence>
<dbReference type="PANTHER" id="PTHR30580:SF0">
    <property type="entry name" value="PRIMOSOMAL PROTEIN N"/>
    <property type="match status" value="1"/>
</dbReference>
<evidence type="ECO:0000313" key="11">
    <source>
        <dbReference type="Proteomes" id="UP001448614"/>
    </source>
</evidence>
<keyword evidence="4 8" id="KW-0547">Nucleotide-binding</keyword>
<comment type="similarity">
    <text evidence="8">Belongs to the helicase family. PriA subfamily.</text>
</comment>
<dbReference type="InterPro" id="IPR042115">
    <property type="entry name" value="PriA_3primeBD_sf"/>
</dbReference>
<dbReference type="PANTHER" id="PTHR30580">
    <property type="entry name" value="PRIMOSOMAL PROTEIN N"/>
    <property type="match status" value="1"/>
</dbReference>
<dbReference type="InterPro" id="IPR027417">
    <property type="entry name" value="P-loop_NTPase"/>
</dbReference>
<feature type="binding site" evidence="8">
    <location>
        <position position="414"/>
    </location>
    <ligand>
        <name>Zn(2+)</name>
        <dbReference type="ChEBI" id="CHEBI:29105"/>
        <label>1</label>
    </ligand>
</feature>
<dbReference type="EMBL" id="JBBMFV010000004">
    <property type="protein sequence ID" value="MEO3942899.1"/>
    <property type="molecule type" value="Genomic_DNA"/>
</dbReference>
<feature type="binding site" evidence="8">
    <location>
        <position position="426"/>
    </location>
    <ligand>
        <name>Zn(2+)</name>
        <dbReference type="ChEBI" id="CHEBI:29105"/>
        <label>2</label>
    </ligand>
</feature>
<feature type="binding site" evidence="8">
    <location>
        <position position="456"/>
    </location>
    <ligand>
        <name>Zn(2+)</name>
        <dbReference type="ChEBI" id="CHEBI:29105"/>
        <label>1</label>
    </ligand>
</feature>
<evidence type="ECO:0000256" key="3">
    <source>
        <dbReference type="ARBA" id="ARBA00022723"/>
    </source>
</evidence>
<reference evidence="10 11" key="1">
    <citation type="journal article" date="2024" name="Appl. Microbiol. Biotechnol.">
        <title>Biosynthetic gene clusters with biotechnological applications in novel Antarctic isolates from Actinomycetota.</title>
        <authorList>
            <person name="Bruna P."/>
            <person name="Nunez-Montero K."/>
            <person name="Contreras M.J."/>
            <person name="Leal K."/>
            <person name="Garcia M."/>
            <person name="Abanto M."/>
            <person name="Barrientos L."/>
        </authorList>
    </citation>
    <scope>NUCLEOTIDE SEQUENCE [LARGE SCALE GENOMIC DNA]</scope>
    <source>
        <strain evidence="10 11">Se16.17</strain>
    </source>
</reference>
<feature type="binding site" evidence="8">
    <location>
        <position position="453"/>
    </location>
    <ligand>
        <name>Zn(2+)</name>
        <dbReference type="ChEBI" id="CHEBI:29105"/>
        <label>1</label>
    </ligand>
</feature>
<comment type="function">
    <text evidence="8">Initiates the restart of stalled replication forks, which reloads the replicative helicase on sites other than the origin of replication. Recognizes and binds to abandoned replication forks and remodels them to uncover a helicase loading site. Promotes assembly of the primosome at these replication forks.</text>
</comment>
<evidence type="ECO:0000313" key="10">
    <source>
        <dbReference type="EMBL" id="MEO3942899.1"/>
    </source>
</evidence>
<dbReference type="Proteomes" id="UP001448614">
    <property type="component" value="Unassembled WGS sequence"/>
</dbReference>
<dbReference type="Gene3D" id="3.40.50.300">
    <property type="entry name" value="P-loop containing nucleotide triphosphate hydrolases"/>
    <property type="match status" value="1"/>
</dbReference>
<sequence>MAGHEAQSSLLQPSLLQGFPDRAPVNGPPLAAENPVARVILESSLPHLDRPFDYSVPAELSEEASPGVRVKVKFNGQELNGYILERRADSDAAGPLSTLHKVVSPVAVLTPAVSELASTVAARYAGTLSDVLRTAIPPRVAKVEKELLAGELASGVAELKPLTGGRAWANYSNGPSYLQHLAGGGSPKAVLTALQGFGPGGWPALVASAVATVRSSGRGAVVVVPDYRDLEQLENALAKVLPSSDIARLAADDGQTPRYRNFLRLLSGSAGVAVGTRSAAYAPVQDLGLVVCWDDGDDLHIEQRAPYAHTREVLLLRAEQANAACLMASHSRSTELQRLVEMQWAVPIEAPRTVARSIVPRVLNTADSFEQERDPLAKIARLPGAAWRAAKEALERGPVLVQVARAGYAPSLVCETCRELARCNACQGPLAMSSGTAIPACKWCSTPAPQWRCTHCSGTRLRKGATGVMRTAEELGRAFPGKAVVTSSGEHIKATVPDAPALVVATVGAEPIAPHGYAAALLLDGNSLLRRENLRAGEDTVRRWFNAAALVKPAREGGLVVITADDTAATGALLRWDAPGFASRELALRKELQLPPAVRVASVTGARADVAHFAEAFDAGTSPGTKLRSAGPAPVQLFSGSQSPVAAAEAEVRTLYFIPYADAAETTRAMRALKAANAAKRTSGPVQLRLDGVDVL</sequence>
<accession>A0ABV0GXF2</accession>
<feature type="domain" description="Primosomal protein N' 3' DNA-binding" evidence="9">
    <location>
        <begin position="39"/>
        <end position="137"/>
    </location>
</feature>
<comment type="subunit">
    <text evidence="8">Component of the replication restart primosome.</text>
</comment>
<keyword evidence="2 8" id="KW-0235">DNA replication</keyword>
<keyword evidence="5 8" id="KW-0862">Zinc</keyword>